<keyword evidence="3" id="KW-1185">Reference proteome</keyword>
<evidence type="ECO:0000313" key="3">
    <source>
        <dbReference type="Proteomes" id="UP001320245"/>
    </source>
</evidence>
<reference evidence="2 3" key="1">
    <citation type="journal article" date="2023" name="PLoS ONE">
        <title>Cytospora paraplurivora sp. nov. isolated from orchards with fruit tree decline syndrome in Ontario, Canada.</title>
        <authorList>
            <person name="Ilyukhin E."/>
            <person name="Nguyen H.D.T."/>
            <person name="Castle A.J."/>
            <person name="Ellouze W."/>
        </authorList>
    </citation>
    <scope>NUCLEOTIDE SEQUENCE [LARGE SCALE GENOMIC DNA]</scope>
    <source>
        <strain evidence="2 3">FDS-564</strain>
    </source>
</reference>
<evidence type="ECO:0000313" key="2">
    <source>
        <dbReference type="EMBL" id="KAK7740668.1"/>
    </source>
</evidence>
<dbReference type="EMBL" id="JAJSPL020000019">
    <property type="protein sequence ID" value="KAK7740668.1"/>
    <property type="molecule type" value="Genomic_DNA"/>
</dbReference>
<organism evidence="2 3">
    <name type="scientific">Cytospora paraplurivora</name>
    <dbReference type="NCBI Taxonomy" id="2898453"/>
    <lineage>
        <taxon>Eukaryota</taxon>
        <taxon>Fungi</taxon>
        <taxon>Dikarya</taxon>
        <taxon>Ascomycota</taxon>
        <taxon>Pezizomycotina</taxon>
        <taxon>Sordariomycetes</taxon>
        <taxon>Sordariomycetidae</taxon>
        <taxon>Diaporthales</taxon>
        <taxon>Cytosporaceae</taxon>
        <taxon>Cytospora</taxon>
    </lineage>
</organism>
<dbReference type="AlphaFoldDB" id="A0AAN9UE94"/>
<evidence type="ECO:0000259" key="1">
    <source>
        <dbReference type="Pfam" id="PF20183"/>
    </source>
</evidence>
<accession>A0AAN9UE94</accession>
<protein>
    <recommendedName>
        <fullName evidence="1">DUF6546 domain-containing protein</fullName>
    </recommendedName>
</protein>
<name>A0AAN9UE94_9PEZI</name>
<feature type="domain" description="DUF6546" evidence="1">
    <location>
        <begin position="270"/>
        <end position="477"/>
    </location>
</feature>
<dbReference type="InterPro" id="IPR046676">
    <property type="entry name" value="DUF6546"/>
</dbReference>
<dbReference type="Proteomes" id="UP001320245">
    <property type="component" value="Unassembled WGS sequence"/>
</dbReference>
<gene>
    <name evidence="2" type="ORF">SLS53_005136</name>
</gene>
<comment type="caution">
    <text evidence="2">The sequence shown here is derived from an EMBL/GenBank/DDBJ whole genome shotgun (WGS) entry which is preliminary data.</text>
</comment>
<dbReference type="Pfam" id="PF20183">
    <property type="entry name" value="DUF6546"/>
    <property type="match status" value="1"/>
</dbReference>
<sequence>MFENLILHQSDIQEFSKIVKGSRMFYLQYIWLRLELPTYDCQSCQTEESKEDIRSHNLIYTNAIWDLFEILSSPSWTNTHGLTLELSAHSPSDTVHFGKDLKMRISDTPWEKWDEEPDRPPTFTHNDPFHGWLHGRFCRRPLPTGAKARLFGHPRGLGFDRDATSVRRMGRKLPEVSTIHTIVIRRQFYRAFSASRGLVPMFRSLPRLETLTYEPWRGPPRDLRGPSGVPAVRNTPDEPHAELAYRERARFLRDNDHEHLFGRILGGRPGLKRVSIFEDADDVFYETSSRARRAPKFYHPSGAVARHLARASRDLEELHASQNVDAEDFFTPAPGLGLEPGALPGWRNLRYLSLTCMHIVGSVLMEERGDTVISLAAKRAGLMPQLEVMELWGRWATGTATIFRFERRGRRPRIQLLSTECCCVSKQETDCWQGVVDRLYPELGIRLEVEVIRLDGVRILGLASVIELLVLKDRMLHPVSLLQLHQEDRRRQVTYREWG</sequence>
<proteinExistence type="predicted"/>